<dbReference type="EMBL" id="JBHSCZ010000001">
    <property type="protein sequence ID" value="MFC4261446.1"/>
    <property type="molecule type" value="Genomic_DNA"/>
</dbReference>
<accession>A0ABV8QNX0</accession>
<keyword evidence="1" id="KW-0732">Signal</keyword>
<feature type="signal peptide" evidence="1">
    <location>
        <begin position="1"/>
        <end position="21"/>
    </location>
</feature>
<feature type="chain" id="PRO_5046320485" evidence="1">
    <location>
        <begin position="22"/>
        <end position="132"/>
    </location>
</feature>
<dbReference type="Proteomes" id="UP001595907">
    <property type="component" value="Unassembled WGS sequence"/>
</dbReference>
<evidence type="ECO:0000313" key="3">
    <source>
        <dbReference type="Proteomes" id="UP001595907"/>
    </source>
</evidence>
<gene>
    <name evidence="2" type="ORF">ACFOWM_01025</name>
</gene>
<name>A0ABV8QNX0_9BACT</name>
<evidence type="ECO:0000313" key="2">
    <source>
        <dbReference type="EMBL" id="MFC4261446.1"/>
    </source>
</evidence>
<proteinExistence type="predicted"/>
<organism evidence="2 3">
    <name type="scientific">Ferruginibacter yonginensis</name>
    <dbReference type="NCBI Taxonomy" id="1310416"/>
    <lineage>
        <taxon>Bacteria</taxon>
        <taxon>Pseudomonadati</taxon>
        <taxon>Bacteroidota</taxon>
        <taxon>Chitinophagia</taxon>
        <taxon>Chitinophagales</taxon>
        <taxon>Chitinophagaceae</taxon>
        <taxon>Ferruginibacter</taxon>
    </lineage>
</organism>
<reference evidence="3" key="1">
    <citation type="journal article" date="2019" name="Int. J. Syst. Evol. Microbiol.">
        <title>The Global Catalogue of Microorganisms (GCM) 10K type strain sequencing project: providing services to taxonomists for standard genome sequencing and annotation.</title>
        <authorList>
            <consortium name="The Broad Institute Genomics Platform"/>
            <consortium name="The Broad Institute Genome Sequencing Center for Infectious Disease"/>
            <person name="Wu L."/>
            <person name="Ma J."/>
        </authorList>
    </citation>
    <scope>NUCLEOTIDE SEQUENCE [LARGE SCALE GENOMIC DNA]</scope>
    <source>
        <strain evidence="3">CECT 8289</strain>
    </source>
</reference>
<protein>
    <submittedName>
        <fullName evidence="2">Uncharacterized protein</fullName>
    </submittedName>
</protein>
<dbReference type="RefSeq" id="WP_379705803.1">
    <property type="nucleotide sequence ID" value="NZ_JBHSCZ010000001.1"/>
</dbReference>
<sequence>MIKKLKLFALMLLAYCGTALAQKKATTPEWPEMKKFHSFMSTTFHPTEEGNLAPLRAKADSLVSSSKAWQASPIAANYKPLETKAALTKLVAQCEKIKKAVNDKATDDQLKVLITDAHDIFHTIVGECRNVE</sequence>
<comment type="caution">
    <text evidence="2">The sequence shown here is derived from an EMBL/GenBank/DDBJ whole genome shotgun (WGS) entry which is preliminary data.</text>
</comment>
<evidence type="ECO:0000256" key="1">
    <source>
        <dbReference type="SAM" id="SignalP"/>
    </source>
</evidence>
<keyword evidence="3" id="KW-1185">Reference proteome</keyword>